<sequence>MACRLPMTTEYKQKAKDDDIGSACAGPPGVILADKRNNEALDILGAADNLSGVHGFEGERPGIAWSQNNELAVPIDPIRAKGGDSEATKSTAASARAPEVVGQYDFNKLSDDCLRIAAPSTADIRLRDDSDAVLTIRLRDGPDADTAPTQVATSSASAPEEVMQHDLNKLPTDSNDSLPHSTDAPIARTQRALDDAESMYRSLVPDSPVHAVEIECRLASIAILRRAVQIQADEENGTAPPPYDPAWRAASNPTISSIAASEPYLSTSRPSSTSPPTPPKPHQHNFTYDARVYSDPAALRAYRQARNADFERYRQAHGLTTIRGRISNWWKNFYGGLSYDELTD</sequence>
<evidence type="ECO:0000313" key="2">
    <source>
        <dbReference type="EMBL" id="KZO97789.1"/>
    </source>
</evidence>
<protein>
    <submittedName>
        <fullName evidence="2">Uncharacterized protein</fullName>
    </submittedName>
</protein>
<feature type="compositionally biased region" description="Polar residues" evidence="1">
    <location>
        <begin position="147"/>
        <end position="157"/>
    </location>
</feature>
<gene>
    <name evidence="2" type="ORF">CALVIDRAFT_562685</name>
</gene>
<organism evidence="2 3">
    <name type="scientific">Calocera viscosa (strain TUFC12733)</name>
    <dbReference type="NCBI Taxonomy" id="1330018"/>
    <lineage>
        <taxon>Eukaryota</taxon>
        <taxon>Fungi</taxon>
        <taxon>Dikarya</taxon>
        <taxon>Basidiomycota</taxon>
        <taxon>Agaricomycotina</taxon>
        <taxon>Dacrymycetes</taxon>
        <taxon>Dacrymycetales</taxon>
        <taxon>Dacrymycetaceae</taxon>
        <taxon>Calocera</taxon>
    </lineage>
</organism>
<accession>A0A167NJM9</accession>
<reference evidence="2 3" key="1">
    <citation type="journal article" date="2016" name="Mol. Biol. Evol.">
        <title>Comparative Genomics of Early-Diverging Mushroom-Forming Fungi Provides Insights into the Origins of Lignocellulose Decay Capabilities.</title>
        <authorList>
            <person name="Nagy L.G."/>
            <person name="Riley R."/>
            <person name="Tritt A."/>
            <person name="Adam C."/>
            <person name="Daum C."/>
            <person name="Floudas D."/>
            <person name="Sun H."/>
            <person name="Yadav J.S."/>
            <person name="Pangilinan J."/>
            <person name="Larsson K.H."/>
            <person name="Matsuura K."/>
            <person name="Barry K."/>
            <person name="Labutti K."/>
            <person name="Kuo R."/>
            <person name="Ohm R.A."/>
            <person name="Bhattacharya S.S."/>
            <person name="Shirouzu T."/>
            <person name="Yoshinaga Y."/>
            <person name="Martin F.M."/>
            <person name="Grigoriev I.V."/>
            <person name="Hibbett D.S."/>
        </authorList>
    </citation>
    <scope>NUCLEOTIDE SEQUENCE [LARGE SCALE GENOMIC DNA]</scope>
    <source>
        <strain evidence="2 3">TUFC12733</strain>
    </source>
</reference>
<feature type="region of interest" description="Disordered" evidence="1">
    <location>
        <begin position="263"/>
        <end position="284"/>
    </location>
</feature>
<dbReference type="AlphaFoldDB" id="A0A167NJM9"/>
<dbReference type="EMBL" id="KV417278">
    <property type="protein sequence ID" value="KZO97789.1"/>
    <property type="molecule type" value="Genomic_DNA"/>
</dbReference>
<proteinExistence type="predicted"/>
<feature type="region of interest" description="Disordered" evidence="1">
    <location>
        <begin position="139"/>
        <end position="162"/>
    </location>
</feature>
<dbReference type="Proteomes" id="UP000076738">
    <property type="component" value="Unassembled WGS sequence"/>
</dbReference>
<evidence type="ECO:0000256" key="1">
    <source>
        <dbReference type="SAM" id="MobiDB-lite"/>
    </source>
</evidence>
<keyword evidence="3" id="KW-1185">Reference proteome</keyword>
<evidence type="ECO:0000313" key="3">
    <source>
        <dbReference type="Proteomes" id="UP000076738"/>
    </source>
</evidence>
<dbReference type="OrthoDB" id="10557056at2759"/>
<name>A0A167NJM9_CALVF</name>